<protein>
    <submittedName>
        <fullName evidence="1">Uncharacterized protein</fullName>
    </submittedName>
</protein>
<sequence length="89" mass="10513">MRKFEIVESRKSDRPEPEFEVPLIGGPLDGGSVVIEGNRFRDIFIVYKKLFRTHVYQLMSGVYRYRHALVLERKSYEWKSKLSRVHGAL</sequence>
<dbReference type="AlphaFoldDB" id="A0A517VP75"/>
<dbReference type="EMBL" id="CP037920">
    <property type="protein sequence ID" value="QDT94809.1"/>
    <property type="molecule type" value="Genomic_DNA"/>
</dbReference>
<dbReference type="Proteomes" id="UP000318704">
    <property type="component" value="Chromosome"/>
</dbReference>
<gene>
    <name evidence="1" type="ORF">V144x_02410</name>
</gene>
<evidence type="ECO:0000313" key="1">
    <source>
        <dbReference type="EMBL" id="QDT94809.1"/>
    </source>
</evidence>
<name>A0A517VP75_9PLAN</name>
<organism evidence="1 2">
    <name type="scientific">Gimesia aquarii</name>
    <dbReference type="NCBI Taxonomy" id="2527964"/>
    <lineage>
        <taxon>Bacteria</taxon>
        <taxon>Pseudomonadati</taxon>
        <taxon>Planctomycetota</taxon>
        <taxon>Planctomycetia</taxon>
        <taxon>Planctomycetales</taxon>
        <taxon>Planctomycetaceae</taxon>
        <taxon>Gimesia</taxon>
    </lineage>
</organism>
<accession>A0A517VP75</accession>
<proteinExistence type="predicted"/>
<dbReference type="KEGG" id="gaw:V144x_02410"/>
<reference evidence="1 2" key="1">
    <citation type="submission" date="2019-03" db="EMBL/GenBank/DDBJ databases">
        <title>Deep-cultivation of Planctomycetes and their phenomic and genomic characterization uncovers novel biology.</title>
        <authorList>
            <person name="Wiegand S."/>
            <person name="Jogler M."/>
            <person name="Boedeker C."/>
            <person name="Pinto D."/>
            <person name="Vollmers J."/>
            <person name="Rivas-Marin E."/>
            <person name="Kohn T."/>
            <person name="Peeters S.H."/>
            <person name="Heuer A."/>
            <person name="Rast P."/>
            <person name="Oberbeckmann S."/>
            <person name="Bunk B."/>
            <person name="Jeske O."/>
            <person name="Meyerdierks A."/>
            <person name="Storesund J.E."/>
            <person name="Kallscheuer N."/>
            <person name="Luecker S."/>
            <person name="Lage O.M."/>
            <person name="Pohl T."/>
            <person name="Merkel B.J."/>
            <person name="Hornburger P."/>
            <person name="Mueller R.-W."/>
            <person name="Bruemmer F."/>
            <person name="Labrenz M."/>
            <person name="Spormann A.M."/>
            <person name="Op den Camp H."/>
            <person name="Overmann J."/>
            <person name="Amann R."/>
            <person name="Jetten M.S.M."/>
            <person name="Mascher T."/>
            <person name="Medema M.H."/>
            <person name="Devos D.P."/>
            <person name="Kaster A.-K."/>
            <person name="Ovreas L."/>
            <person name="Rohde M."/>
            <person name="Galperin M.Y."/>
            <person name="Jogler C."/>
        </authorList>
    </citation>
    <scope>NUCLEOTIDE SEQUENCE [LARGE SCALE GENOMIC DNA]</scope>
    <source>
        <strain evidence="1 2">V144</strain>
    </source>
</reference>
<dbReference type="RefSeq" id="WP_144980146.1">
    <property type="nucleotide sequence ID" value="NZ_CP037920.1"/>
</dbReference>
<evidence type="ECO:0000313" key="2">
    <source>
        <dbReference type="Proteomes" id="UP000318704"/>
    </source>
</evidence>